<dbReference type="Gene3D" id="3.40.630.70">
    <property type="entry name" value="Leucyl/phenylalanyl-tRNA-protein transferase, C-terminal domain"/>
    <property type="match status" value="1"/>
</dbReference>
<dbReference type="InterPro" id="IPR016181">
    <property type="entry name" value="Acyl_CoA_acyltransferase"/>
</dbReference>
<evidence type="ECO:0000256" key="9">
    <source>
        <dbReference type="ARBA" id="ARBA00061535"/>
    </source>
</evidence>
<keyword evidence="2 15" id="KW-0963">Cytoplasm</keyword>
<keyword evidence="3 15" id="KW-0808">Transferase</keyword>
<evidence type="ECO:0000256" key="5">
    <source>
        <dbReference type="ARBA" id="ARBA00050607"/>
    </source>
</evidence>
<dbReference type="FunFam" id="3.30.70.3550:FF:000001">
    <property type="entry name" value="Leucyl/phenylalanyl-tRNA--protein transferase"/>
    <property type="match status" value="1"/>
</dbReference>
<comment type="similarity">
    <text evidence="9 15">Belongs to the L/F-transferase family.</text>
</comment>
<dbReference type="EMBL" id="CBTK010000295">
    <property type="protein sequence ID" value="CDH47157.1"/>
    <property type="molecule type" value="Genomic_DNA"/>
</dbReference>
<feature type="compositionally biased region" description="Basic and acidic residues" evidence="16">
    <location>
        <begin position="7"/>
        <end position="23"/>
    </location>
</feature>
<protein>
    <recommendedName>
        <fullName evidence="11 15">Leucyl/phenylalanyl-tRNA--protein transferase</fullName>
        <ecNumber evidence="10 15">2.3.2.6</ecNumber>
    </recommendedName>
    <alternativeName>
        <fullName evidence="12 15">L/F-transferase</fullName>
    </alternativeName>
    <alternativeName>
        <fullName evidence="13 15">Leucyltransferase</fullName>
    </alternativeName>
    <alternativeName>
        <fullName evidence="14 15">Phenyalanyltransferase</fullName>
    </alternativeName>
</protein>
<dbReference type="SUPFAM" id="SSF55729">
    <property type="entry name" value="Acyl-CoA N-acyltransferases (Nat)"/>
    <property type="match status" value="1"/>
</dbReference>
<evidence type="ECO:0000256" key="10">
    <source>
        <dbReference type="ARBA" id="ARBA00066767"/>
    </source>
</evidence>
<evidence type="ECO:0000256" key="12">
    <source>
        <dbReference type="ARBA" id="ARBA00077136"/>
    </source>
</evidence>
<dbReference type="InterPro" id="IPR004616">
    <property type="entry name" value="Leu/Phe-tRNA_Trfase"/>
</dbReference>
<dbReference type="GO" id="GO:0005737">
    <property type="term" value="C:cytoplasm"/>
    <property type="evidence" value="ECO:0007669"/>
    <property type="project" value="UniProtKB-SubCell"/>
</dbReference>
<dbReference type="AlphaFoldDB" id="A0A7U7GF55"/>
<evidence type="ECO:0000256" key="15">
    <source>
        <dbReference type="HAMAP-Rule" id="MF_00688"/>
    </source>
</evidence>
<dbReference type="NCBIfam" id="TIGR00667">
    <property type="entry name" value="aat"/>
    <property type="match status" value="1"/>
</dbReference>
<comment type="catalytic activity">
    <reaction evidence="6 15">
        <text>N-terminal L-arginyl-[protein] + L-leucyl-tRNA(Leu) = N-terminal L-leucyl-L-arginyl-[protein] + tRNA(Leu) + H(+)</text>
        <dbReference type="Rhea" id="RHEA:50416"/>
        <dbReference type="Rhea" id="RHEA-COMP:9613"/>
        <dbReference type="Rhea" id="RHEA-COMP:9622"/>
        <dbReference type="Rhea" id="RHEA-COMP:12672"/>
        <dbReference type="Rhea" id="RHEA-COMP:12673"/>
        <dbReference type="ChEBI" id="CHEBI:15378"/>
        <dbReference type="ChEBI" id="CHEBI:64719"/>
        <dbReference type="ChEBI" id="CHEBI:78442"/>
        <dbReference type="ChEBI" id="CHEBI:78494"/>
        <dbReference type="ChEBI" id="CHEBI:133044"/>
        <dbReference type="EC" id="2.3.2.6"/>
    </reaction>
</comment>
<evidence type="ECO:0000256" key="14">
    <source>
        <dbReference type="ARBA" id="ARBA00083640"/>
    </source>
</evidence>
<dbReference type="HAMAP" id="MF_00688">
    <property type="entry name" value="Leu_Phe_trans"/>
    <property type="match status" value="1"/>
</dbReference>
<dbReference type="Gene3D" id="3.30.70.3550">
    <property type="entry name" value="Leucyl/phenylalanyl-tRNA-protein transferase, N-terminal domain"/>
    <property type="match status" value="1"/>
</dbReference>
<dbReference type="Proteomes" id="UP000019184">
    <property type="component" value="Unassembled WGS sequence"/>
</dbReference>
<accession>A0A7U7GF55</accession>
<evidence type="ECO:0000256" key="2">
    <source>
        <dbReference type="ARBA" id="ARBA00022490"/>
    </source>
</evidence>
<comment type="subcellular location">
    <subcellularLocation>
        <location evidence="1 15">Cytoplasm</location>
    </subcellularLocation>
</comment>
<dbReference type="PANTHER" id="PTHR30098">
    <property type="entry name" value="LEUCYL/PHENYLALANYL-TRNA--PROTEIN TRANSFERASE"/>
    <property type="match status" value="1"/>
</dbReference>
<dbReference type="InterPro" id="IPR042221">
    <property type="entry name" value="Leu/Phe-tRNA_Trfase_N"/>
</dbReference>
<gene>
    <name evidence="15 17" type="primary">aat</name>
    <name evidence="17" type="ORF">BN874_770007</name>
</gene>
<dbReference type="InterPro" id="IPR042203">
    <property type="entry name" value="Leu/Phe-tRNA_Trfase_C"/>
</dbReference>
<evidence type="ECO:0000256" key="13">
    <source>
        <dbReference type="ARBA" id="ARBA00077165"/>
    </source>
</evidence>
<dbReference type="PANTHER" id="PTHR30098:SF2">
    <property type="entry name" value="LEUCYL_PHENYLALANYL-TRNA--PROTEIN TRANSFERASE"/>
    <property type="match status" value="1"/>
</dbReference>
<evidence type="ECO:0000256" key="4">
    <source>
        <dbReference type="ARBA" id="ARBA00023315"/>
    </source>
</evidence>
<evidence type="ECO:0000313" key="17">
    <source>
        <dbReference type="EMBL" id="CDH47157.1"/>
    </source>
</evidence>
<evidence type="ECO:0000256" key="6">
    <source>
        <dbReference type="ARBA" id="ARBA00050652"/>
    </source>
</evidence>
<evidence type="ECO:0000256" key="8">
    <source>
        <dbReference type="ARBA" id="ARBA00054043"/>
    </source>
</evidence>
<organism evidence="17 18">
    <name type="scientific">Candidatus Contendobacter odensis Run_B_J11</name>
    <dbReference type="NCBI Taxonomy" id="1400861"/>
    <lineage>
        <taxon>Bacteria</taxon>
        <taxon>Pseudomonadati</taxon>
        <taxon>Pseudomonadota</taxon>
        <taxon>Gammaproteobacteria</taxon>
        <taxon>Candidatus Competibacteraceae</taxon>
        <taxon>Candidatus Contendibacter</taxon>
    </lineage>
</organism>
<comment type="function">
    <text evidence="8 15">Functions in the N-end rule pathway of protein degradation where it conjugates Leu, Phe and, less efficiently, Met from aminoacyl-tRNAs to the N-termini of proteins containing an N-terminal arginine or lysine.</text>
</comment>
<comment type="catalytic activity">
    <reaction evidence="7 15">
        <text>N-terminal L-lysyl-[protein] + L-leucyl-tRNA(Leu) = N-terminal L-leucyl-L-lysyl-[protein] + tRNA(Leu) + H(+)</text>
        <dbReference type="Rhea" id="RHEA:12340"/>
        <dbReference type="Rhea" id="RHEA-COMP:9613"/>
        <dbReference type="Rhea" id="RHEA-COMP:9622"/>
        <dbReference type="Rhea" id="RHEA-COMP:12670"/>
        <dbReference type="Rhea" id="RHEA-COMP:12671"/>
        <dbReference type="ChEBI" id="CHEBI:15378"/>
        <dbReference type="ChEBI" id="CHEBI:65249"/>
        <dbReference type="ChEBI" id="CHEBI:78442"/>
        <dbReference type="ChEBI" id="CHEBI:78494"/>
        <dbReference type="ChEBI" id="CHEBI:133043"/>
        <dbReference type="EC" id="2.3.2.6"/>
    </reaction>
</comment>
<comment type="caution">
    <text evidence="17">The sequence shown here is derived from an EMBL/GenBank/DDBJ whole genome shotgun (WGS) entry which is preliminary data.</text>
</comment>
<reference evidence="17 18" key="1">
    <citation type="journal article" date="2014" name="ISME J.">
        <title>Candidatus Competibacter-lineage genomes retrieved from metagenomes reveal functional metabolic diversity.</title>
        <authorList>
            <person name="McIlroy S.J."/>
            <person name="Albertsen M."/>
            <person name="Andresen E.K."/>
            <person name="Saunders A.M."/>
            <person name="Kristiansen R."/>
            <person name="Stokholm-Bjerregaard M."/>
            <person name="Nielsen K.L."/>
            <person name="Nielsen P.H."/>
        </authorList>
    </citation>
    <scope>NUCLEOTIDE SEQUENCE [LARGE SCALE GENOMIC DNA]</scope>
    <source>
        <strain evidence="17 18">Run_B_J11</strain>
    </source>
</reference>
<name>A0A7U7GF55_9GAMM</name>
<keyword evidence="18" id="KW-1185">Reference proteome</keyword>
<evidence type="ECO:0000256" key="7">
    <source>
        <dbReference type="ARBA" id="ARBA00051538"/>
    </source>
</evidence>
<evidence type="ECO:0000256" key="3">
    <source>
        <dbReference type="ARBA" id="ARBA00022679"/>
    </source>
</evidence>
<evidence type="ECO:0000256" key="11">
    <source>
        <dbReference type="ARBA" id="ARBA00074372"/>
    </source>
</evidence>
<evidence type="ECO:0000256" key="16">
    <source>
        <dbReference type="SAM" id="MobiDB-lite"/>
    </source>
</evidence>
<dbReference type="GO" id="GO:0030163">
    <property type="term" value="P:protein catabolic process"/>
    <property type="evidence" value="ECO:0007669"/>
    <property type="project" value="UniProtKB-UniRule"/>
</dbReference>
<dbReference type="EC" id="2.3.2.6" evidence="10 15"/>
<dbReference type="RefSeq" id="WP_051498076.1">
    <property type="nucleotide sequence ID" value="NZ_CBTK010000295.1"/>
</dbReference>
<keyword evidence="4 15" id="KW-0012">Acyltransferase</keyword>
<proteinExistence type="inferred from homology"/>
<dbReference type="Pfam" id="PF03588">
    <property type="entry name" value="Leu_Phe_trans"/>
    <property type="match status" value="1"/>
</dbReference>
<dbReference type="OrthoDB" id="9790282at2"/>
<dbReference type="FunFam" id="3.40.630.70:FF:000001">
    <property type="entry name" value="Leucyl/phenylalanyl-tRNA--protein transferase"/>
    <property type="match status" value="1"/>
</dbReference>
<evidence type="ECO:0000256" key="1">
    <source>
        <dbReference type="ARBA" id="ARBA00004496"/>
    </source>
</evidence>
<evidence type="ECO:0000313" key="18">
    <source>
        <dbReference type="Proteomes" id="UP000019184"/>
    </source>
</evidence>
<dbReference type="GO" id="GO:0008914">
    <property type="term" value="F:leucyl-tRNA--protein transferase activity"/>
    <property type="evidence" value="ECO:0007669"/>
    <property type="project" value="UniProtKB-UniRule"/>
</dbReference>
<feature type="region of interest" description="Disordered" evidence="16">
    <location>
        <begin position="1"/>
        <end position="26"/>
    </location>
</feature>
<comment type="catalytic activity">
    <reaction evidence="5 15">
        <text>L-phenylalanyl-tRNA(Phe) + an N-terminal L-alpha-aminoacyl-[protein] = an N-terminal L-phenylalanyl-L-alpha-aminoacyl-[protein] + tRNA(Phe)</text>
        <dbReference type="Rhea" id="RHEA:43632"/>
        <dbReference type="Rhea" id="RHEA-COMP:9668"/>
        <dbReference type="Rhea" id="RHEA-COMP:9699"/>
        <dbReference type="Rhea" id="RHEA-COMP:10636"/>
        <dbReference type="Rhea" id="RHEA-COMP:10637"/>
        <dbReference type="ChEBI" id="CHEBI:78442"/>
        <dbReference type="ChEBI" id="CHEBI:78531"/>
        <dbReference type="ChEBI" id="CHEBI:78597"/>
        <dbReference type="ChEBI" id="CHEBI:83561"/>
        <dbReference type="EC" id="2.3.2.6"/>
    </reaction>
</comment>
<sequence length="245" mass="27501">MHLPWLDPRDDSQPFPPHERALTEPDGLLAAGGNLSPRRLLRAYRIGIFPWYSPGQPILWWSPDPRLVLFPESVNLSRSLRKTLKKGLFTVTADTAFAAVIAACAAPRGEDSGTWITAEMNRAYVRLHQLGHSHSIETWYEGELVGGLYGVAVGRVFYGESMFCIMSDASKVALAALAAQLWRWQFTLIDCQVHTEHLTRMGAVEIPRATFLQLLERYCILPGRDGFWRLDDDLVTDLLTPATLP</sequence>